<dbReference type="SUPFAM" id="SSF55347">
    <property type="entry name" value="Glyceraldehyde-3-phosphate dehydrogenase-like, C-terminal domain"/>
    <property type="match status" value="1"/>
</dbReference>
<evidence type="ECO:0000259" key="6">
    <source>
        <dbReference type="Pfam" id="PF02781"/>
    </source>
</evidence>
<keyword evidence="5" id="KW-0119">Carbohydrate metabolism</keyword>
<dbReference type="PRINTS" id="PR00079">
    <property type="entry name" value="G6PDHDRGNASE"/>
</dbReference>
<sequence length="93" mass="10990">MLQAIPPLRFSNTVFEPLLNRHYVKEIFIRFSEEIGTEGRGGYFDRYGIIRDMMQNHLLQLLSLLIMERPATLDDEDIRDEKVKVLKQISPIR</sequence>
<accession>A0A2C6KFB5</accession>
<dbReference type="EC" id="1.1.1.49" evidence="2"/>
<comment type="caution">
    <text evidence="7">The sequence shown here is derived from an EMBL/GenBank/DDBJ whole genome shotgun (WGS) entry which is preliminary data.</text>
</comment>
<dbReference type="RefSeq" id="XP_067916807.1">
    <property type="nucleotide sequence ID" value="XM_068071217.1"/>
</dbReference>
<gene>
    <name evidence="7" type="ORF">CSUI_011116</name>
</gene>
<evidence type="ECO:0000313" key="8">
    <source>
        <dbReference type="Proteomes" id="UP000221165"/>
    </source>
</evidence>
<dbReference type="GO" id="GO:0004345">
    <property type="term" value="F:glucose-6-phosphate dehydrogenase activity"/>
    <property type="evidence" value="ECO:0007669"/>
    <property type="project" value="UniProtKB-EC"/>
</dbReference>
<comment type="pathway">
    <text evidence="1">Carbohydrate degradation.</text>
</comment>
<dbReference type="OrthoDB" id="60984at2759"/>
<keyword evidence="4" id="KW-0560">Oxidoreductase</keyword>
<feature type="domain" description="Glucose-6-phosphate dehydrogenase C-terminal" evidence="6">
    <location>
        <begin position="8"/>
        <end position="92"/>
    </location>
</feature>
<dbReference type="PANTHER" id="PTHR23429">
    <property type="entry name" value="GLUCOSE-6-PHOSPHATE 1-DEHYDROGENASE G6PD"/>
    <property type="match status" value="1"/>
</dbReference>
<dbReference type="GeneID" id="94434428"/>
<dbReference type="GO" id="GO:0050661">
    <property type="term" value="F:NADP binding"/>
    <property type="evidence" value="ECO:0007669"/>
    <property type="project" value="InterPro"/>
</dbReference>
<dbReference type="EMBL" id="MIGC01009757">
    <property type="protein sequence ID" value="PHJ15073.1"/>
    <property type="molecule type" value="Genomic_DNA"/>
</dbReference>
<evidence type="ECO:0000256" key="2">
    <source>
        <dbReference type="ARBA" id="ARBA00013019"/>
    </source>
</evidence>
<feature type="non-terminal residue" evidence="7">
    <location>
        <position position="93"/>
    </location>
</feature>
<reference evidence="7 8" key="1">
    <citation type="journal article" date="2017" name="Int. J. Parasitol.">
        <title>The genome of the protozoan parasite Cystoisospora suis and a reverse vaccinology approach to identify vaccine candidates.</title>
        <authorList>
            <person name="Palmieri N."/>
            <person name="Shrestha A."/>
            <person name="Ruttkowski B."/>
            <person name="Beck T."/>
            <person name="Vogl C."/>
            <person name="Tomley F."/>
            <person name="Blake D.P."/>
            <person name="Joachim A."/>
        </authorList>
    </citation>
    <scope>NUCLEOTIDE SEQUENCE [LARGE SCALE GENOMIC DNA]</scope>
    <source>
        <strain evidence="7 8">Wien I</strain>
    </source>
</reference>
<proteinExistence type="predicted"/>
<dbReference type="GO" id="GO:0006006">
    <property type="term" value="P:glucose metabolic process"/>
    <property type="evidence" value="ECO:0007669"/>
    <property type="project" value="InterPro"/>
</dbReference>
<dbReference type="InterPro" id="IPR022675">
    <property type="entry name" value="G6P_DH_C"/>
</dbReference>
<protein>
    <recommendedName>
        <fullName evidence="2">glucose-6-phosphate dehydrogenase (NADP(+))</fullName>
        <ecNumber evidence="2">1.1.1.49</ecNumber>
    </recommendedName>
</protein>
<dbReference type="InterPro" id="IPR001282">
    <property type="entry name" value="G6P_DH"/>
</dbReference>
<dbReference type="Proteomes" id="UP000221165">
    <property type="component" value="Unassembled WGS sequence"/>
</dbReference>
<evidence type="ECO:0000256" key="1">
    <source>
        <dbReference type="ARBA" id="ARBA00004921"/>
    </source>
</evidence>
<dbReference type="GO" id="GO:0009051">
    <property type="term" value="P:pentose-phosphate shunt, oxidative branch"/>
    <property type="evidence" value="ECO:0007669"/>
    <property type="project" value="TreeGrafter"/>
</dbReference>
<evidence type="ECO:0000313" key="7">
    <source>
        <dbReference type="EMBL" id="PHJ15073.1"/>
    </source>
</evidence>
<name>A0A2C6KFB5_9APIC</name>
<dbReference type="Pfam" id="PF02781">
    <property type="entry name" value="G6PD_C"/>
    <property type="match status" value="1"/>
</dbReference>
<dbReference type="PANTHER" id="PTHR23429:SF0">
    <property type="entry name" value="GLUCOSE-6-PHOSPHATE 1-DEHYDROGENASE"/>
    <property type="match status" value="1"/>
</dbReference>
<dbReference type="AlphaFoldDB" id="A0A2C6KFB5"/>
<evidence type="ECO:0000256" key="5">
    <source>
        <dbReference type="ARBA" id="ARBA00023277"/>
    </source>
</evidence>
<organism evidence="7 8">
    <name type="scientific">Cystoisospora suis</name>
    <dbReference type="NCBI Taxonomy" id="483139"/>
    <lineage>
        <taxon>Eukaryota</taxon>
        <taxon>Sar</taxon>
        <taxon>Alveolata</taxon>
        <taxon>Apicomplexa</taxon>
        <taxon>Conoidasida</taxon>
        <taxon>Coccidia</taxon>
        <taxon>Eucoccidiorida</taxon>
        <taxon>Eimeriorina</taxon>
        <taxon>Sarcocystidae</taxon>
        <taxon>Cystoisospora</taxon>
    </lineage>
</organism>
<evidence type="ECO:0000256" key="4">
    <source>
        <dbReference type="ARBA" id="ARBA00023002"/>
    </source>
</evidence>
<evidence type="ECO:0000256" key="3">
    <source>
        <dbReference type="ARBA" id="ARBA00022857"/>
    </source>
</evidence>
<keyword evidence="3" id="KW-0521">NADP</keyword>
<keyword evidence="8" id="KW-1185">Reference proteome</keyword>
<dbReference type="Gene3D" id="3.30.360.10">
    <property type="entry name" value="Dihydrodipicolinate Reductase, domain 2"/>
    <property type="match status" value="1"/>
</dbReference>
<dbReference type="VEuPathDB" id="ToxoDB:CSUI_011116"/>